<dbReference type="Pfam" id="PF00440">
    <property type="entry name" value="TetR_N"/>
    <property type="match status" value="1"/>
</dbReference>
<dbReference type="Gene3D" id="1.10.357.10">
    <property type="entry name" value="Tetracycline Repressor, domain 2"/>
    <property type="match status" value="1"/>
</dbReference>
<dbReference type="PROSITE" id="PS50977">
    <property type="entry name" value="HTH_TETR_2"/>
    <property type="match status" value="1"/>
</dbReference>
<evidence type="ECO:0000256" key="2">
    <source>
        <dbReference type="ARBA" id="ARBA00023015"/>
    </source>
</evidence>
<evidence type="ECO:0000256" key="1">
    <source>
        <dbReference type="ARBA" id="ARBA00022491"/>
    </source>
</evidence>
<evidence type="ECO:0000259" key="6">
    <source>
        <dbReference type="PROSITE" id="PS50977"/>
    </source>
</evidence>
<protein>
    <submittedName>
        <fullName evidence="7">TetR/AcrR family transcriptional regulator</fullName>
    </submittedName>
</protein>
<feature type="DNA-binding region" description="H-T-H motif" evidence="5">
    <location>
        <begin position="34"/>
        <end position="53"/>
    </location>
</feature>
<dbReference type="SUPFAM" id="SSF46689">
    <property type="entry name" value="Homeodomain-like"/>
    <property type="match status" value="1"/>
</dbReference>
<dbReference type="RefSeq" id="WP_344373151.1">
    <property type="nucleotide sequence ID" value="NZ_BAAAPW010000002.1"/>
</dbReference>
<keyword evidence="1" id="KW-0678">Repressor</keyword>
<dbReference type="InterPro" id="IPR036271">
    <property type="entry name" value="Tet_transcr_reg_TetR-rel_C_sf"/>
</dbReference>
<evidence type="ECO:0000256" key="4">
    <source>
        <dbReference type="ARBA" id="ARBA00023163"/>
    </source>
</evidence>
<dbReference type="Proteomes" id="UP001501196">
    <property type="component" value="Unassembled WGS sequence"/>
</dbReference>
<organism evidence="7 8">
    <name type="scientific">Agromyces tropicus</name>
    <dbReference type="NCBI Taxonomy" id="555371"/>
    <lineage>
        <taxon>Bacteria</taxon>
        <taxon>Bacillati</taxon>
        <taxon>Actinomycetota</taxon>
        <taxon>Actinomycetes</taxon>
        <taxon>Micrococcales</taxon>
        <taxon>Microbacteriaceae</taxon>
        <taxon>Agromyces</taxon>
    </lineage>
</organism>
<proteinExistence type="predicted"/>
<dbReference type="InterPro" id="IPR050109">
    <property type="entry name" value="HTH-type_TetR-like_transc_reg"/>
</dbReference>
<name>A0ABP5FYM2_9MICO</name>
<dbReference type="PRINTS" id="PR00455">
    <property type="entry name" value="HTHTETR"/>
</dbReference>
<dbReference type="EMBL" id="BAAAPW010000002">
    <property type="protein sequence ID" value="GAA2036699.1"/>
    <property type="molecule type" value="Genomic_DNA"/>
</dbReference>
<comment type="caution">
    <text evidence="7">The sequence shown here is derived from an EMBL/GenBank/DDBJ whole genome shotgun (WGS) entry which is preliminary data.</text>
</comment>
<dbReference type="InterPro" id="IPR001647">
    <property type="entry name" value="HTH_TetR"/>
</dbReference>
<keyword evidence="8" id="KW-1185">Reference proteome</keyword>
<keyword evidence="3 5" id="KW-0238">DNA-binding</keyword>
<dbReference type="InterPro" id="IPR009057">
    <property type="entry name" value="Homeodomain-like_sf"/>
</dbReference>
<dbReference type="PANTHER" id="PTHR30055:SF226">
    <property type="entry name" value="HTH-TYPE TRANSCRIPTIONAL REGULATOR PKSA"/>
    <property type="match status" value="1"/>
</dbReference>
<accession>A0ABP5FYM2</accession>
<sequence length="193" mass="21235">MASRGPYAKGLAKRGEILDAALEEFGRRGYDRTSMREIARQTGLSQAGLLHYFSTKEELFLAVLRRRDDRATTPDEYSHIHSVKRLLGAVARNADEPGLVRLFVSMSAESVDGDGMAHGFFVDRYRWLIDEIAGDIRAQQEAGEASTAIDAEDAASILVAVADGLQLQWLLDPDGVDMADRIAKLWAILRSAA</sequence>
<dbReference type="SUPFAM" id="SSF48498">
    <property type="entry name" value="Tetracyclin repressor-like, C-terminal domain"/>
    <property type="match status" value="1"/>
</dbReference>
<dbReference type="PANTHER" id="PTHR30055">
    <property type="entry name" value="HTH-TYPE TRANSCRIPTIONAL REGULATOR RUTR"/>
    <property type="match status" value="1"/>
</dbReference>
<evidence type="ECO:0000313" key="7">
    <source>
        <dbReference type="EMBL" id="GAA2036699.1"/>
    </source>
</evidence>
<evidence type="ECO:0000256" key="3">
    <source>
        <dbReference type="ARBA" id="ARBA00023125"/>
    </source>
</evidence>
<evidence type="ECO:0000256" key="5">
    <source>
        <dbReference type="PROSITE-ProRule" id="PRU00335"/>
    </source>
</evidence>
<feature type="domain" description="HTH tetR-type" evidence="6">
    <location>
        <begin position="11"/>
        <end position="71"/>
    </location>
</feature>
<evidence type="ECO:0000313" key="8">
    <source>
        <dbReference type="Proteomes" id="UP001501196"/>
    </source>
</evidence>
<gene>
    <name evidence="7" type="ORF">GCM10009819_21670</name>
</gene>
<keyword evidence="2" id="KW-0805">Transcription regulation</keyword>
<reference evidence="8" key="1">
    <citation type="journal article" date="2019" name="Int. J. Syst. Evol. Microbiol.">
        <title>The Global Catalogue of Microorganisms (GCM) 10K type strain sequencing project: providing services to taxonomists for standard genome sequencing and annotation.</title>
        <authorList>
            <consortium name="The Broad Institute Genomics Platform"/>
            <consortium name="The Broad Institute Genome Sequencing Center for Infectious Disease"/>
            <person name="Wu L."/>
            <person name="Ma J."/>
        </authorList>
    </citation>
    <scope>NUCLEOTIDE SEQUENCE [LARGE SCALE GENOMIC DNA]</scope>
    <source>
        <strain evidence="8">JCM 15672</strain>
    </source>
</reference>
<dbReference type="Pfam" id="PF13977">
    <property type="entry name" value="TetR_C_6"/>
    <property type="match status" value="1"/>
</dbReference>
<keyword evidence="4" id="KW-0804">Transcription</keyword>
<dbReference type="InterPro" id="IPR039538">
    <property type="entry name" value="BetI_C"/>
</dbReference>